<organism evidence="10 11">
    <name type="scientific">Eiseniibacteriota bacterium</name>
    <dbReference type="NCBI Taxonomy" id="2212470"/>
    <lineage>
        <taxon>Bacteria</taxon>
        <taxon>Candidatus Eiseniibacteriota</taxon>
    </lineage>
</organism>
<dbReference type="InterPro" id="IPR025857">
    <property type="entry name" value="MacB_PCD"/>
</dbReference>
<keyword evidence="2" id="KW-1003">Cell membrane</keyword>
<feature type="transmembrane region" description="Helical" evidence="7">
    <location>
        <begin position="367"/>
        <end position="391"/>
    </location>
</feature>
<feature type="transmembrane region" description="Helical" evidence="7">
    <location>
        <begin position="281"/>
        <end position="308"/>
    </location>
</feature>
<proteinExistence type="inferred from homology"/>
<dbReference type="Pfam" id="PF02687">
    <property type="entry name" value="FtsX"/>
    <property type="match status" value="1"/>
</dbReference>
<sequence length="396" mass="43344">MAIEIREGASIAFDSLRTNKLRSFLTVLGVIIGITAIMAMISIIEGLNRSMKAQLASLGTDVLYIRPFAPGAWVGQMPDSLRRRKWFTPDDADAIRRLCPAVEAVAPLNFEELRLRYRDTESRLTFVIGTSPDYMVTNNYAVNNGRGFTEAEVDHRAPVCVLGVDHVETLFPHVNPIGKSIYIGGQPFTVIGQAEPRGKFLGQSLDDIVLVPHTTLEKLFGPKLRMVLNAKPVSPELIDTAKEQIGEVLRRQRKVQYGQGDNFAIFTDQSLVDLYSQITGAFYLVMVAISSIGLMVGGIGVMNIMLVSVTERTREIGVRKALGARQRDVLWQFLVEAMTLTGAGGVIGVVVGLGVGKLIDIVTPLSFAVPLWGILLAFGSSTAIGLFFGLYPLRYE</sequence>
<keyword evidence="4 7" id="KW-1133">Transmembrane helix</keyword>
<keyword evidence="3 7" id="KW-0812">Transmembrane</keyword>
<dbReference type="PANTHER" id="PTHR30572">
    <property type="entry name" value="MEMBRANE COMPONENT OF TRANSPORTER-RELATED"/>
    <property type="match status" value="1"/>
</dbReference>
<evidence type="ECO:0000256" key="5">
    <source>
        <dbReference type="ARBA" id="ARBA00023136"/>
    </source>
</evidence>
<dbReference type="PANTHER" id="PTHR30572:SF4">
    <property type="entry name" value="ABC TRANSPORTER PERMEASE YTRF"/>
    <property type="match status" value="1"/>
</dbReference>
<dbReference type="EMBL" id="VBOZ01000008">
    <property type="protein sequence ID" value="TMQ66612.1"/>
    <property type="molecule type" value="Genomic_DNA"/>
</dbReference>
<dbReference type="Proteomes" id="UP000317691">
    <property type="component" value="Unassembled WGS sequence"/>
</dbReference>
<dbReference type="GO" id="GO:0005886">
    <property type="term" value="C:plasma membrane"/>
    <property type="evidence" value="ECO:0007669"/>
    <property type="project" value="UniProtKB-SubCell"/>
</dbReference>
<evidence type="ECO:0000256" key="2">
    <source>
        <dbReference type="ARBA" id="ARBA00022475"/>
    </source>
</evidence>
<evidence type="ECO:0000256" key="7">
    <source>
        <dbReference type="SAM" id="Phobius"/>
    </source>
</evidence>
<evidence type="ECO:0000259" key="9">
    <source>
        <dbReference type="Pfam" id="PF12704"/>
    </source>
</evidence>
<gene>
    <name evidence="10" type="ORF">E6K79_01440</name>
</gene>
<feature type="transmembrane region" description="Helical" evidence="7">
    <location>
        <begin position="329"/>
        <end position="355"/>
    </location>
</feature>
<evidence type="ECO:0000256" key="3">
    <source>
        <dbReference type="ARBA" id="ARBA00022692"/>
    </source>
</evidence>
<reference evidence="10 11" key="1">
    <citation type="journal article" date="2019" name="Nat. Microbiol.">
        <title>Mediterranean grassland soil C-N compound turnover is dependent on rainfall and depth, and is mediated by genomically divergent microorganisms.</title>
        <authorList>
            <person name="Diamond S."/>
            <person name="Andeer P.F."/>
            <person name="Li Z."/>
            <person name="Crits-Christoph A."/>
            <person name="Burstein D."/>
            <person name="Anantharaman K."/>
            <person name="Lane K.R."/>
            <person name="Thomas B.C."/>
            <person name="Pan C."/>
            <person name="Northen T.R."/>
            <person name="Banfield J.F."/>
        </authorList>
    </citation>
    <scope>NUCLEOTIDE SEQUENCE [LARGE SCALE GENOMIC DNA]</scope>
    <source>
        <strain evidence="10">WS_9</strain>
    </source>
</reference>
<dbReference type="InterPro" id="IPR050250">
    <property type="entry name" value="Macrolide_Exporter_MacB"/>
</dbReference>
<evidence type="ECO:0000256" key="6">
    <source>
        <dbReference type="ARBA" id="ARBA00038076"/>
    </source>
</evidence>
<evidence type="ECO:0000256" key="1">
    <source>
        <dbReference type="ARBA" id="ARBA00004651"/>
    </source>
</evidence>
<evidence type="ECO:0000256" key="4">
    <source>
        <dbReference type="ARBA" id="ARBA00022989"/>
    </source>
</evidence>
<feature type="domain" description="MacB-like periplasmic core" evidence="9">
    <location>
        <begin position="23"/>
        <end position="246"/>
    </location>
</feature>
<accession>A0A538TSL3</accession>
<feature type="domain" description="ABC3 transporter permease C-terminal" evidence="8">
    <location>
        <begin position="288"/>
        <end position="394"/>
    </location>
</feature>
<evidence type="ECO:0000313" key="11">
    <source>
        <dbReference type="Proteomes" id="UP000317691"/>
    </source>
</evidence>
<evidence type="ECO:0000313" key="10">
    <source>
        <dbReference type="EMBL" id="TMQ66612.1"/>
    </source>
</evidence>
<dbReference type="Pfam" id="PF12704">
    <property type="entry name" value="MacB_PCD"/>
    <property type="match status" value="1"/>
</dbReference>
<keyword evidence="5 7" id="KW-0472">Membrane</keyword>
<evidence type="ECO:0000259" key="8">
    <source>
        <dbReference type="Pfam" id="PF02687"/>
    </source>
</evidence>
<comment type="similarity">
    <text evidence="6">Belongs to the ABC-4 integral membrane protein family.</text>
</comment>
<name>A0A538TSL3_UNCEI</name>
<dbReference type="AlphaFoldDB" id="A0A538TSL3"/>
<dbReference type="InterPro" id="IPR003838">
    <property type="entry name" value="ABC3_permease_C"/>
</dbReference>
<comment type="subcellular location">
    <subcellularLocation>
        <location evidence="1">Cell membrane</location>
        <topology evidence="1">Multi-pass membrane protein</topology>
    </subcellularLocation>
</comment>
<comment type="caution">
    <text evidence="10">The sequence shown here is derived from an EMBL/GenBank/DDBJ whole genome shotgun (WGS) entry which is preliminary data.</text>
</comment>
<protein>
    <submittedName>
        <fullName evidence="10">FtsX-like permease family protein</fullName>
    </submittedName>
</protein>
<feature type="transmembrane region" description="Helical" evidence="7">
    <location>
        <begin position="21"/>
        <end position="44"/>
    </location>
</feature>
<dbReference type="GO" id="GO:0022857">
    <property type="term" value="F:transmembrane transporter activity"/>
    <property type="evidence" value="ECO:0007669"/>
    <property type="project" value="TreeGrafter"/>
</dbReference>